<comment type="caution">
    <text evidence="1">The sequence shown here is derived from an EMBL/GenBank/DDBJ whole genome shotgun (WGS) entry which is preliminary data.</text>
</comment>
<keyword evidence="2" id="KW-1185">Reference proteome</keyword>
<name>A0A0L6VVD2_9BASI</name>
<evidence type="ECO:0000313" key="1">
    <source>
        <dbReference type="EMBL" id="KNZ64594.1"/>
    </source>
</evidence>
<dbReference type="Proteomes" id="UP000037035">
    <property type="component" value="Unassembled WGS sequence"/>
</dbReference>
<dbReference type="AlphaFoldDB" id="A0A0L6VVD2"/>
<proteinExistence type="predicted"/>
<protein>
    <submittedName>
        <fullName evidence="1">Uncharacterized protein</fullName>
    </submittedName>
</protein>
<accession>A0A0L6VVD2</accession>
<evidence type="ECO:0000313" key="2">
    <source>
        <dbReference type="Proteomes" id="UP000037035"/>
    </source>
</evidence>
<feature type="non-terminal residue" evidence="1">
    <location>
        <position position="1"/>
    </location>
</feature>
<sequence>NLFFILIIPLFFLKYKKELKQTGKLAEEAEIKRISKNQDRLRNFHAFIFPLLRDARKEFAIVNRFPKRCGNPVFHLHDSIKSSRT</sequence>
<reference evidence="1 2" key="1">
    <citation type="submission" date="2015-08" db="EMBL/GenBank/DDBJ databases">
        <title>Next Generation Sequencing and Analysis of the Genome of Puccinia sorghi L Schw, the Causal Agent of Maize Common Rust.</title>
        <authorList>
            <person name="Rochi L."/>
            <person name="Burguener G."/>
            <person name="Darino M."/>
            <person name="Turjanski A."/>
            <person name="Kreff E."/>
            <person name="Dieguez M.J."/>
            <person name="Sacco F."/>
        </authorList>
    </citation>
    <scope>NUCLEOTIDE SEQUENCE [LARGE SCALE GENOMIC DNA]</scope>
    <source>
        <strain evidence="1 2">RO10H11247</strain>
    </source>
</reference>
<dbReference type="EMBL" id="LAVV01000128">
    <property type="protein sequence ID" value="KNZ64594.1"/>
    <property type="molecule type" value="Genomic_DNA"/>
</dbReference>
<organism evidence="1 2">
    <name type="scientific">Puccinia sorghi</name>
    <dbReference type="NCBI Taxonomy" id="27349"/>
    <lineage>
        <taxon>Eukaryota</taxon>
        <taxon>Fungi</taxon>
        <taxon>Dikarya</taxon>
        <taxon>Basidiomycota</taxon>
        <taxon>Pucciniomycotina</taxon>
        <taxon>Pucciniomycetes</taxon>
        <taxon>Pucciniales</taxon>
        <taxon>Pucciniaceae</taxon>
        <taxon>Puccinia</taxon>
    </lineage>
</organism>
<dbReference type="VEuPathDB" id="FungiDB:VP01_10115g1"/>
<gene>
    <name evidence="1" type="ORF">VP01_10115g1</name>
</gene>